<dbReference type="GO" id="GO:0016787">
    <property type="term" value="F:hydrolase activity"/>
    <property type="evidence" value="ECO:0007669"/>
    <property type="project" value="InterPro"/>
</dbReference>
<dbReference type="EMBL" id="BARW01019846">
    <property type="protein sequence ID" value="GAJ00036.1"/>
    <property type="molecule type" value="Genomic_DNA"/>
</dbReference>
<comment type="caution">
    <text evidence="2">The sequence shown here is derived from an EMBL/GenBank/DDBJ whole genome shotgun (WGS) entry which is preliminary data.</text>
</comment>
<dbReference type="Gene3D" id="3.40.630.10">
    <property type="entry name" value="Zn peptidases"/>
    <property type="match status" value="1"/>
</dbReference>
<dbReference type="InterPro" id="IPR002933">
    <property type="entry name" value="Peptidase_M20"/>
</dbReference>
<evidence type="ECO:0008006" key="3">
    <source>
        <dbReference type="Google" id="ProtNLM"/>
    </source>
</evidence>
<dbReference type="Pfam" id="PF01546">
    <property type="entry name" value="Peptidase_M20"/>
    <property type="match status" value="1"/>
</dbReference>
<evidence type="ECO:0000313" key="2">
    <source>
        <dbReference type="EMBL" id="GAJ00036.1"/>
    </source>
</evidence>
<dbReference type="AlphaFoldDB" id="X1UJH0"/>
<dbReference type="SUPFAM" id="SSF53187">
    <property type="entry name" value="Zn-dependent exopeptidases"/>
    <property type="match status" value="1"/>
</dbReference>
<reference evidence="2" key="1">
    <citation type="journal article" date="2014" name="Front. Microbiol.">
        <title>High frequency of phylogenetically diverse reductive dehalogenase-homologous genes in deep subseafloor sedimentary metagenomes.</title>
        <authorList>
            <person name="Kawai M."/>
            <person name="Futagami T."/>
            <person name="Toyoda A."/>
            <person name="Takaki Y."/>
            <person name="Nishi S."/>
            <person name="Hori S."/>
            <person name="Arai W."/>
            <person name="Tsubouchi T."/>
            <person name="Morono Y."/>
            <person name="Uchiyama I."/>
            <person name="Ito T."/>
            <person name="Fujiyama A."/>
            <person name="Inagaki F."/>
            <person name="Takami H."/>
        </authorList>
    </citation>
    <scope>NUCLEOTIDE SEQUENCE</scope>
    <source>
        <strain evidence="2">Expedition CK06-06</strain>
    </source>
</reference>
<organism evidence="2">
    <name type="scientific">marine sediment metagenome</name>
    <dbReference type="NCBI Taxonomy" id="412755"/>
    <lineage>
        <taxon>unclassified sequences</taxon>
        <taxon>metagenomes</taxon>
        <taxon>ecological metagenomes</taxon>
    </lineage>
</organism>
<dbReference type="InterPro" id="IPR050072">
    <property type="entry name" value="Peptidase_M20A"/>
</dbReference>
<dbReference type="PANTHER" id="PTHR43808:SF8">
    <property type="entry name" value="PEPTIDASE M20 DIMERISATION DOMAIN-CONTAINING PROTEIN"/>
    <property type="match status" value="1"/>
</dbReference>
<dbReference type="PANTHER" id="PTHR43808">
    <property type="entry name" value="ACETYLORNITHINE DEACETYLASE"/>
    <property type="match status" value="1"/>
</dbReference>
<proteinExistence type="predicted"/>
<sequence length="106" mass="12265">MELVRKTGEEIAKKYKVRFAEEIFNYHPPIFTSPDNPYVEKFLQAAGAREVIITKYCTDGATIIPIKKMPFIIFGPGDISQAHQNDEYIELESLYRAVDMFVEFLK</sequence>
<accession>X1UJH0</accession>
<name>X1UJH0_9ZZZZ</name>
<evidence type="ECO:0000256" key="1">
    <source>
        <dbReference type="ARBA" id="ARBA00022833"/>
    </source>
</evidence>
<protein>
    <recommendedName>
        <fullName evidence="3">Peptidase M20 dimerisation domain-containing protein</fullName>
    </recommendedName>
</protein>
<gene>
    <name evidence="2" type="ORF">S12H4_33643</name>
</gene>
<keyword evidence="1" id="KW-0862">Zinc</keyword>